<evidence type="ECO:0000256" key="3">
    <source>
        <dbReference type="ARBA" id="ARBA00023163"/>
    </source>
</evidence>
<dbReference type="PANTHER" id="PTHR47506">
    <property type="entry name" value="TRANSCRIPTIONAL REGULATORY PROTEIN"/>
    <property type="match status" value="1"/>
</dbReference>
<proteinExistence type="predicted"/>
<dbReference type="SUPFAM" id="SSF48498">
    <property type="entry name" value="Tetracyclin repressor-like, C-terminal domain"/>
    <property type="match status" value="1"/>
</dbReference>
<accession>A0AA37U3R0</accession>
<dbReference type="InterPro" id="IPR001647">
    <property type="entry name" value="HTH_TetR"/>
</dbReference>
<reference evidence="6 7" key="1">
    <citation type="journal article" date="2014" name="Int. J. Syst. Evol. Microbiol.">
        <title>Complete genome sequence of Corynebacterium casei LMG S-19264T (=DSM 44701T), isolated from a smear-ripened cheese.</title>
        <authorList>
            <consortium name="US DOE Joint Genome Institute (JGI-PGF)"/>
            <person name="Walter F."/>
            <person name="Albersmeier A."/>
            <person name="Kalinowski J."/>
            <person name="Ruckert C."/>
        </authorList>
    </citation>
    <scope>NUCLEOTIDE SEQUENCE [LARGE SCALE GENOMIC DNA]</scope>
    <source>
        <strain evidence="6 7">NBRC 111766</strain>
    </source>
</reference>
<evidence type="ECO:0000256" key="4">
    <source>
        <dbReference type="PROSITE-ProRule" id="PRU00335"/>
    </source>
</evidence>
<feature type="domain" description="HTH tetR-type" evidence="5">
    <location>
        <begin position="9"/>
        <end position="69"/>
    </location>
</feature>
<dbReference type="InterPro" id="IPR009057">
    <property type="entry name" value="Homeodomain-like_sf"/>
</dbReference>
<keyword evidence="7" id="KW-1185">Reference proteome</keyword>
<dbReference type="RefSeq" id="WP_284323694.1">
    <property type="nucleotide sequence ID" value="NZ_BSPP01000002.1"/>
</dbReference>
<dbReference type="PROSITE" id="PS01081">
    <property type="entry name" value="HTH_TETR_1"/>
    <property type="match status" value="1"/>
</dbReference>
<dbReference type="GO" id="GO:0003677">
    <property type="term" value="F:DNA binding"/>
    <property type="evidence" value="ECO:0007669"/>
    <property type="project" value="UniProtKB-UniRule"/>
</dbReference>
<evidence type="ECO:0000256" key="2">
    <source>
        <dbReference type="ARBA" id="ARBA00023125"/>
    </source>
</evidence>
<dbReference type="Gene3D" id="1.10.10.60">
    <property type="entry name" value="Homeodomain-like"/>
    <property type="match status" value="1"/>
</dbReference>
<dbReference type="SUPFAM" id="SSF46689">
    <property type="entry name" value="Homeodomain-like"/>
    <property type="match status" value="1"/>
</dbReference>
<dbReference type="EMBL" id="BSPP01000002">
    <property type="protein sequence ID" value="GLS85481.1"/>
    <property type="molecule type" value="Genomic_DNA"/>
</dbReference>
<evidence type="ECO:0000256" key="1">
    <source>
        <dbReference type="ARBA" id="ARBA00023015"/>
    </source>
</evidence>
<evidence type="ECO:0000259" key="5">
    <source>
        <dbReference type="PROSITE" id="PS50977"/>
    </source>
</evidence>
<protein>
    <submittedName>
        <fullName evidence="6">TetR family transcriptional regulator</fullName>
    </submittedName>
</protein>
<feature type="DNA-binding region" description="H-T-H motif" evidence="4">
    <location>
        <begin position="32"/>
        <end position="51"/>
    </location>
</feature>
<dbReference type="PROSITE" id="PS50977">
    <property type="entry name" value="HTH_TETR_2"/>
    <property type="match status" value="1"/>
</dbReference>
<dbReference type="AlphaFoldDB" id="A0AA37U3R0"/>
<keyword evidence="3" id="KW-0804">Transcription</keyword>
<dbReference type="PANTHER" id="PTHR47506:SF7">
    <property type="entry name" value="TRANSCRIPTIONAL REGULATORY PROTEIN"/>
    <property type="match status" value="1"/>
</dbReference>
<evidence type="ECO:0000313" key="7">
    <source>
        <dbReference type="Proteomes" id="UP001157355"/>
    </source>
</evidence>
<sequence length="187" mass="19687">MRYPEAETAEKHQRIVEAAAALFRARGLSGVSVSEVMKAAGLTHGAFYNHFASKDALIAEAIAETTKQFLDGLAAVSADRAGLEAYVTTYLSRAHLDAPGKGCVMAALATEIAHDPAAKPSFTKHFNILLTAFLSRFPGKSAAATRKDSIQTVSTMVGAMVLARATDDPALAEEILATVKHGLTTAN</sequence>
<dbReference type="Proteomes" id="UP001157355">
    <property type="component" value="Unassembled WGS sequence"/>
</dbReference>
<name>A0AA37U3R0_9RHOB</name>
<dbReference type="PRINTS" id="PR00455">
    <property type="entry name" value="HTHTETR"/>
</dbReference>
<evidence type="ECO:0000313" key="6">
    <source>
        <dbReference type="EMBL" id="GLS85481.1"/>
    </source>
</evidence>
<keyword evidence="1" id="KW-0805">Transcription regulation</keyword>
<dbReference type="InterPro" id="IPR023772">
    <property type="entry name" value="DNA-bd_HTH_TetR-type_CS"/>
</dbReference>
<dbReference type="Gene3D" id="1.10.357.10">
    <property type="entry name" value="Tetracycline Repressor, domain 2"/>
    <property type="match status" value="1"/>
</dbReference>
<keyword evidence="2 4" id="KW-0238">DNA-binding</keyword>
<organism evidence="6 7">
    <name type="scientific">Cypionkella aquatica</name>
    <dbReference type="NCBI Taxonomy" id="1756042"/>
    <lineage>
        <taxon>Bacteria</taxon>
        <taxon>Pseudomonadati</taxon>
        <taxon>Pseudomonadota</taxon>
        <taxon>Alphaproteobacteria</taxon>
        <taxon>Rhodobacterales</taxon>
        <taxon>Paracoccaceae</taxon>
        <taxon>Cypionkella</taxon>
    </lineage>
</organism>
<dbReference type="Pfam" id="PF00440">
    <property type="entry name" value="TetR_N"/>
    <property type="match status" value="1"/>
</dbReference>
<gene>
    <name evidence="6" type="ORF">GCM10010873_04540</name>
</gene>
<comment type="caution">
    <text evidence="6">The sequence shown here is derived from an EMBL/GenBank/DDBJ whole genome shotgun (WGS) entry which is preliminary data.</text>
</comment>
<dbReference type="InterPro" id="IPR036271">
    <property type="entry name" value="Tet_transcr_reg_TetR-rel_C_sf"/>
</dbReference>